<accession>A0AAW2WYQ5</accession>
<name>A0AAW2WYQ5_9LAMI</name>
<sequence>MTRSHSEELKPYDPEIERTFHQRKNAIERGENSGETNPEEQLVIFEPSIEIMGAVERPMMEYSFPTADGTISSIVKSSVEANNFEIKPSIIQIIRSSVQFYGLPDEDPNKHLMNFLEICDIFKFNGVSNDAVRLRIFPFSLRVTAKDWLQSLPAGSITTWAALTQKFLAKYFPPAKTAKMLNDITSFVQLDRESLYDAWERFKSMLRKCPHHELPVWRQVQTFYNGVTLANRATIDAAAGGTIMKKLPSEAFNIIDEIATNLYSYGQERTDKRAADIHSIDAILALSAQMTGLTQTVNNLGAAMWNGAPIGPCGACGQMGHWSQDCKAGNQFSIHEDANFISHDGRSNFNPYSNTYNPGWRSHPNFSWSNNRQQRPAGPHQPRQPQPQEQKSNLKEMLSKFITAANTRIQNQDAQLQSEEASIRNIEVQIGQLVSIVSGRKEGQLPSDTEKNSREQVNAIFVRNERATGDEPPNEQVEEAQAQKEEESQEETKESPFKLNLDAIPPYIPYPKRIFKANLDK</sequence>
<protein>
    <recommendedName>
        <fullName evidence="3">CCHC-type domain-containing protein</fullName>
    </recommendedName>
</protein>
<organism evidence="4">
    <name type="scientific">Sesamum latifolium</name>
    <dbReference type="NCBI Taxonomy" id="2727402"/>
    <lineage>
        <taxon>Eukaryota</taxon>
        <taxon>Viridiplantae</taxon>
        <taxon>Streptophyta</taxon>
        <taxon>Embryophyta</taxon>
        <taxon>Tracheophyta</taxon>
        <taxon>Spermatophyta</taxon>
        <taxon>Magnoliopsida</taxon>
        <taxon>eudicotyledons</taxon>
        <taxon>Gunneridae</taxon>
        <taxon>Pentapetalae</taxon>
        <taxon>asterids</taxon>
        <taxon>lamiids</taxon>
        <taxon>Lamiales</taxon>
        <taxon>Pedaliaceae</taxon>
        <taxon>Sesamum</taxon>
    </lineage>
</organism>
<feature type="region of interest" description="Disordered" evidence="2">
    <location>
        <begin position="464"/>
        <end position="502"/>
    </location>
</feature>
<feature type="compositionally biased region" description="Low complexity" evidence="2">
    <location>
        <begin position="372"/>
        <end position="390"/>
    </location>
</feature>
<dbReference type="GO" id="GO:0008270">
    <property type="term" value="F:zinc ion binding"/>
    <property type="evidence" value="ECO:0007669"/>
    <property type="project" value="UniProtKB-KW"/>
</dbReference>
<evidence type="ECO:0000259" key="3">
    <source>
        <dbReference type="PROSITE" id="PS50158"/>
    </source>
</evidence>
<evidence type="ECO:0000256" key="2">
    <source>
        <dbReference type="SAM" id="MobiDB-lite"/>
    </source>
</evidence>
<keyword evidence="1" id="KW-0863">Zinc-finger</keyword>
<dbReference type="PROSITE" id="PS50158">
    <property type="entry name" value="ZF_CCHC"/>
    <property type="match status" value="1"/>
</dbReference>
<reference evidence="4" key="2">
    <citation type="journal article" date="2024" name="Plant">
        <title>Genomic evolution and insights into agronomic trait innovations of Sesamum species.</title>
        <authorList>
            <person name="Miao H."/>
            <person name="Wang L."/>
            <person name="Qu L."/>
            <person name="Liu H."/>
            <person name="Sun Y."/>
            <person name="Le M."/>
            <person name="Wang Q."/>
            <person name="Wei S."/>
            <person name="Zheng Y."/>
            <person name="Lin W."/>
            <person name="Duan Y."/>
            <person name="Cao H."/>
            <person name="Xiong S."/>
            <person name="Wang X."/>
            <person name="Wei L."/>
            <person name="Li C."/>
            <person name="Ma Q."/>
            <person name="Ju M."/>
            <person name="Zhao R."/>
            <person name="Li G."/>
            <person name="Mu C."/>
            <person name="Tian Q."/>
            <person name="Mei H."/>
            <person name="Zhang T."/>
            <person name="Gao T."/>
            <person name="Zhang H."/>
        </authorList>
    </citation>
    <scope>NUCLEOTIDE SEQUENCE</scope>
    <source>
        <strain evidence="4">KEN1</strain>
    </source>
</reference>
<feature type="compositionally biased region" description="Basic and acidic residues" evidence="2">
    <location>
        <begin position="481"/>
        <end position="496"/>
    </location>
</feature>
<gene>
    <name evidence="4" type="ORF">Slati_1720000</name>
</gene>
<evidence type="ECO:0000313" key="4">
    <source>
        <dbReference type="EMBL" id="KAL0445921.1"/>
    </source>
</evidence>
<feature type="region of interest" description="Disordered" evidence="2">
    <location>
        <begin position="363"/>
        <end position="391"/>
    </location>
</feature>
<feature type="domain" description="CCHC-type" evidence="3">
    <location>
        <begin position="313"/>
        <end position="327"/>
    </location>
</feature>
<dbReference type="InterPro" id="IPR001878">
    <property type="entry name" value="Znf_CCHC"/>
</dbReference>
<dbReference type="PANTHER" id="PTHR33223">
    <property type="entry name" value="CCHC-TYPE DOMAIN-CONTAINING PROTEIN"/>
    <property type="match status" value="1"/>
</dbReference>
<dbReference type="Pfam" id="PF03732">
    <property type="entry name" value="Retrotrans_gag"/>
    <property type="match status" value="1"/>
</dbReference>
<keyword evidence="1" id="KW-0479">Metal-binding</keyword>
<proteinExistence type="predicted"/>
<dbReference type="EMBL" id="JACGWN010000006">
    <property type="protein sequence ID" value="KAL0445921.1"/>
    <property type="molecule type" value="Genomic_DNA"/>
</dbReference>
<keyword evidence="1" id="KW-0862">Zinc</keyword>
<dbReference type="AlphaFoldDB" id="A0AAW2WYQ5"/>
<dbReference type="InterPro" id="IPR005162">
    <property type="entry name" value="Retrotrans_gag_dom"/>
</dbReference>
<reference evidence="4" key="1">
    <citation type="submission" date="2020-06" db="EMBL/GenBank/DDBJ databases">
        <authorList>
            <person name="Li T."/>
            <person name="Hu X."/>
            <person name="Zhang T."/>
            <person name="Song X."/>
            <person name="Zhang H."/>
            <person name="Dai N."/>
            <person name="Sheng W."/>
            <person name="Hou X."/>
            <person name="Wei L."/>
        </authorList>
    </citation>
    <scope>NUCLEOTIDE SEQUENCE</scope>
    <source>
        <strain evidence="4">KEN1</strain>
        <tissue evidence="4">Leaf</tissue>
    </source>
</reference>
<evidence type="ECO:0000256" key="1">
    <source>
        <dbReference type="PROSITE-ProRule" id="PRU00047"/>
    </source>
</evidence>
<dbReference type="GO" id="GO:0003676">
    <property type="term" value="F:nucleic acid binding"/>
    <property type="evidence" value="ECO:0007669"/>
    <property type="project" value="InterPro"/>
</dbReference>
<comment type="caution">
    <text evidence="4">The sequence shown here is derived from an EMBL/GenBank/DDBJ whole genome shotgun (WGS) entry which is preliminary data.</text>
</comment>
<dbReference type="PANTHER" id="PTHR33223:SF11">
    <property type="entry name" value="ELEMENT PROTEIN, PUTATIVE-RELATED"/>
    <property type="match status" value="1"/>
</dbReference>